<dbReference type="InterPro" id="IPR001180">
    <property type="entry name" value="CNH_dom"/>
</dbReference>
<dbReference type="InterPro" id="IPR000547">
    <property type="entry name" value="Clathrin_H-chain/VPS_repeat"/>
</dbReference>
<sequence length="838" mass="94620">YDVFHVQSIVESLPLKIDAIANYDNKVLVGTADGSLLLYSIEEEPSFAIDLLYSKKNFAAKAIDQIGVVAKANALVILSDGIVALHDLTTMDLRMQLGRTRGASSFSVWSGSMKTPSNADDEDSDLQMSALGPEAKLCVSVKRKLIIYDAGVDGNMSEMKELTLADRPRLIVWVNATRIVVAYTRSYVSIDVTTGASVELFSHARPSLTAALASFSPTKLYPVAYSPPYVVGLFAQHIEVRSLRTGGVVQTLELPNARIMLIGPTLYVASPTSIWRLLPLDFEDQIEQLIAASLYSEAQRLIEELDFPTEEDKVANIIRVRGLYAHHVFTVERKFEEAVSILDDLKASPLDVINLFPDLVPPDPDSEPAEPPPPLGREALLVLMDYLTKQRTVLSKLKADLQHQIASSDTAEPPPTPDTRLASSWTTDGYLQNAHPEYPNLVDTEYLCEVVDNTLLKVYLAVNHALIGSLVRVANSCNVDECEALLLAAGRYSEIVDLYRGKGLHRKALDFLITRITSPDAPFELARIIAYMHGLNLNQDIDLLLEYSTWVLKRDTYEGITIFTEHYDEMSTATKRRILEHLESISSDHAITFLEHTIHERKDITPDFHDHLIFKYLEQLEQQLATSSNFWARRRTLVAFLESSTVYRAERVLARFPADALFEERAVVLSRLKRHEEALRIYIDKVRNYQLANSYCEKHYDPSDPKSQDVFLILYRLYLKLVASGQITLDIVIAFLTLYGPNIDEREAMALLPRTVPLADLLGYFEKVLHEMHRTRNSDDFVKNILKAEQLQVHERLIMHQSRRIHITDERMCSHCLKRLANYSFTCFPNGAAVHVFC</sequence>
<gene>
    <name evidence="6" type="ORF">BDK51DRAFT_14153</name>
</gene>
<evidence type="ECO:0000256" key="2">
    <source>
        <dbReference type="ARBA" id="ARBA00023136"/>
    </source>
</evidence>
<evidence type="ECO:0000313" key="7">
    <source>
        <dbReference type="Proteomes" id="UP000269721"/>
    </source>
</evidence>
<dbReference type="AlphaFoldDB" id="A0A4P9WM35"/>
<comment type="subcellular location">
    <subcellularLocation>
        <location evidence="1">Endomembrane system</location>
        <topology evidence="1">Peripheral membrane protein</topology>
    </subcellularLocation>
</comment>
<feature type="domain" description="CNH" evidence="5">
    <location>
        <begin position="14"/>
        <end position="302"/>
    </location>
</feature>
<keyword evidence="7" id="KW-1185">Reference proteome</keyword>
<dbReference type="Pfam" id="PF10366">
    <property type="entry name" value="Vps39_1"/>
    <property type="match status" value="1"/>
</dbReference>
<feature type="non-terminal residue" evidence="6">
    <location>
        <position position="1"/>
    </location>
</feature>
<reference evidence="7" key="1">
    <citation type="journal article" date="2018" name="Nat. Microbiol.">
        <title>Leveraging single-cell genomics to expand the fungal tree of life.</title>
        <authorList>
            <person name="Ahrendt S.R."/>
            <person name="Quandt C.A."/>
            <person name="Ciobanu D."/>
            <person name="Clum A."/>
            <person name="Salamov A."/>
            <person name="Andreopoulos B."/>
            <person name="Cheng J.F."/>
            <person name="Woyke T."/>
            <person name="Pelin A."/>
            <person name="Henrissat B."/>
            <person name="Reynolds N.K."/>
            <person name="Benny G.L."/>
            <person name="Smith M.E."/>
            <person name="James T.Y."/>
            <person name="Grigoriev I.V."/>
        </authorList>
    </citation>
    <scope>NUCLEOTIDE SEQUENCE [LARGE SCALE GENOMIC DNA]</scope>
</reference>
<dbReference type="InterPro" id="IPR019453">
    <property type="entry name" value="VPS39/TGFA1_Znf"/>
</dbReference>
<keyword evidence="2" id="KW-0472">Membrane</keyword>
<dbReference type="PROSITE" id="PS50219">
    <property type="entry name" value="CNH"/>
    <property type="match status" value="1"/>
</dbReference>
<dbReference type="GO" id="GO:0012505">
    <property type="term" value="C:endomembrane system"/>
    <property type="evidence" value="ECO:0007669"/>
    <property type="project" value="UniProtKB-SubCell"/>
</dbReference>
<proteinExistence type="inferred from homology"/>
<dbReference type="GO" id="GO:0000329">
    <property type="term" value="C:fungal-type vacuole membrane"/>
    <property type="evidence" value="ECO:0007669"/>
    <property type="project" value="TreeGrafter"/>
</dbReference>
<dbReference type="Pfam" id="PF00780">
    <property type="entry name" value="CNH"/>
    <property type="match status" value="1"/>
</dbReference>
<feature type="repeat" description="CHCR" evidence="4">
    <location>
        <begin position="561"/>
        <end position="723"/>
    </location>
</feature>
<dbReference type="PANTHER" id="PTHR12894:SF49">
    <property type="entry name" value="VAM6_VPS39-LIKE PROTEIN"/>
    <property type="match status" value="1"/>
</dbReference>
<name>A0A4P9WM35_9FUNG</name>
<dbReference type="Proteomes" id="UP000269721">
    <property type="component" value="Unassembled WGS sequence"/>
</dbReference>
<dbReference type="GO" id="GO:0006886">
    <property type="term" value="P:intracellular protein transport"/>
    <property type="evidence" value="ECO:0007669"/>
    <property type="project" value="UniProtKB-UniRule"/>
</dbReference>
<comment type="similarity">
    <text evidence="3">Belongs to the VAM6/VPS39 family.</text>
</comment>
<feature type="non-terminal residue" evidence="6">
    <location>
        <position position="838"/>
    </location>
</feature>
<dbReference type="OrthoDB" id="5325112at2759"/>
<dbReference type="Pfam" id="PF10367">
    <property type="entry name" value="zf-Vps39_C"/>
    <property type="match status" value="1"/>
</dbReference>
<accession>A0A4P9WM35</accession>
<evidence type="ECO:0000256" key="1">
    <source>
        <dbReference type="ARBA" id="ARBA00004184"/>
    </source>
</evidence>
<dbReference type="EMBL" id="KZ994310">
    <property type="protein sequence ID" value="RKO93265.1"/>
    <property type="molecule type" value="Genomic_DNA"/>
</dbReference>
<evidence type="ECO:0000256" key="4">
    <source>
        <dbReference type="PROSITE-ProRule" id="PRU01006"/>
    </source>
</evidence>
<dbReference type="InterPro" id="IPR019452">
    <property type="entry name" value="VPS39/TGF_beta_rcpt-assoc_1"/>
</dbReference>
<protein>
    <submittedName>
        <fullName evidence="6">Vacuolar sorting protein 39 domain 2-domain-containing protein</fullName>
    </submittedName>
</protein>
<dbReference type="GO" id="GO:0034058">
    <property type="term" value="P:endosomal vesicle fusion"/>
    <property type="evidence" value="ECO:0007669"/>
    <property type="project" value="TreeGrafter"/>
</dbReference>
<dbReference type="PROSITE" id="PS50236">
    <property type="entry name" value="CHCR"/>
    <property type="match status" value="1"/>
</dbReference>
<evidence type="ECO:0000256" key="3">
    <source>
        <dbReference type="ARBA" id="ARBA00038201"/>
    </source>
</evidence>
<organism evidence="6 7">
    <name type="scientific">Blyttiomyces helicus</name>
    <dbReference type="NCBI Taxonomy" id="388810"/>
    <lineage>
        <taxon>Eukaryota</taxon>
        <taxon>Fungi</taxon>
        <taxon>Fungi incertae sedis</taxon>
        <taxon>Chytridiomycota</taxon>
        <taxon>Chytridiomycota incertae sedis</taxon>
        <taxon>Chytridiomycetes</taxon>
        <taxon>Chytridiomycetes incertae sedis</taxon>
        <taxon>Blyttiomyces</taxon>
    </lineage>
</organism>
<dbReference type="InterPro" id="IPR032914">
    <property type="entry name" value="Vam6/VPS39/TRAP1"/>
</dbReference>
<evidence type="ECO:0000313" key="6">
    <source>
        <dbReference type="EMBL" id="RKO93265.1"/>
    </source>
</evidence>
<dbReference type="PANTHER" id="PTHR12894">
    <property type="entry name" value="CNH DOMAIN CONTAINING"/>
    <property type="match status" value="1"/>
</dbReference>
<evidence type="ECO:0000259" key="5">
    <source>
        <dbReference type="PROSITE" id="PS50219"/>
    </source>
</evidence>
<dbReference type="GO" id="GO:0006914">
    <property type="term" value="P:autophagy"/>
    <property type="evidence" value="ECO:0007669"/>
    <property type="project" value="TreeGrafter"/>
</dbReference>